<name>A0ABT8GEN1_9MICO</name>
<dbReference type="CDD" id="cd01949">
    <property type="entry name" value="GGDEF"/>
    <property type="match status" value="1"/>
</dbReference>
<dbReference type="InterPro" id="IPR046335">
    <property type="entry name" value="LacI/GalR-like_sensor"/>
</dbReference>
<evidence type="ECO:0000256" key="3">
    <source>
        <dbReference type="ARBA" id="ARBA00023163"/>
    </source>
</evidence>
<dbReference type="InterPro" id="IPR001633">
    <property type="entry name" value="EAL_dom"/>
</dbReference>
<dbReference type="Pfam" id="PF13377">
    <property type="entry name" value="Peripla_BP_3"/>
    <property type="match status" value="1"/>
</dbReference>
<evidence type="ECO:0000256" key="1">
    <source>
        <dbReference type="ARBA" id="ARBA00023015"/>
    </source>
</evidence>
<sequence>MTRPLTALVLTPSLGGDFFGSLIPGLAREIVAADGRLIVVETRQEHSPRDEAGEPGDFSIPVAWAEVDGLISITTAAGADHLARAHAAGKPVVLLSSTQMGDLEAPVVRPDNRHGIIAAVEHLVEHGHTRIGFVGNLAQRDIRDRFDAYREALGAQGLPADPELVFATPSNGEVGGTVAAPQVLAAPRRPTALVVGTDRNAIGLMSALADEGVRVPHDIAVVAFDNIAAGTFTSPALSSVDPRFDEVGALAGRLLLAQIQGEQVPATAVTPESAILMARESCGCDPDAQRRGEAGTDLAAEDQPRLRRRALRGALERELLTGDSEADGLATAAIDAIVNDAITLINLGDDATTAQIKAFTASLQAVTSRPDTLRGVMDAMRDYAQHAGTWVAPATAGASPVSARIAAVLWKAQASAFLRQAEQTDVAIVEQYAVDAGLLDTGGADPRDLSWLAGTSVKAGALALWDDGPSSGLLTIVGDYDGEGDGLGLTGLGTQSDRFPPEELIARASTAAREVCVVVPVSTREQDWGLLAVVVEIDPTAVRDTHQHWAALLCAALESQRRQEEVRRSALFDSLTGLPNRQLFIEHLDKAIALHARNGTPYSVLFLDLDGFKLINDSLGHQMGDRVLKRVAAELSRTCRAADTAARFGGDEFVVLLADTDADSAMEAASRVQAALDTVPVFDGHEVITRASIGIASSENGYESADAVLRDADAAMYRAKSEEPGTVAYFDAPMHDNAVRRAELAKDVLRALQEGEFEVHYQPIVNLSTGLTDRFEALVRWNHPDRGLIEPGEFLADIEETSLIIELGHWVLEEVCRQLVEWVPQVANVSINVSDKEFWSQNLLTRVLSTLERYDLPPELLTLEITEGVLMRRPEMALLIMRRLHDAGLKLHIDDFGTGYSSLETLHRFPLEAFKIDRSFIQTLTSAEESSELISSLVKLAKALGLSVVAAGVETEAQLSLLQELGCATGQGFLFMPAVTGERAGQLLGRSLHESDLV</sequence>
<dbReference type="SUPFAM" id="SSF141868">
    <property type="entry name" value="EAL domain-like"/>
    <property type="match status" value="1"/>
</dbReference>
<dbReference type="InterPro" id="IPR052155">
    <property type="entry name" value="Biofilm_reg_signaling"/>
</dbReference>
<reference evidence="6" key="1">
    <citation type="submission" date="2023-06" db="EMBL/GenBank/DDBJ databases">
        <title>Egi l300058.</title>
        <authorList>
            <person name="Gao L."/>
            <person name="Fang B.-Z."/>
            <person name="Li W.-J."/>
        </authorList>
    </citation>
    <scope>NUCLEOTIDE SEQUENCE</scope>
    <source>
        <strain evidence="6">EGI L300058</strain>
    </source>
</reference>
<dbReference type="InterPro" id="IPR000160">
    <property type="entry name" value="GGDEF_dom"/>
</dbReference>
<keyword evidence="3" id="KW-0804">Transcription</keyword>
<dbReference type="NCBIfam" id="TIGR00254">
    <property type="entry name" value="GGDEF"/>
    <property type="match status" value="1"/>
</dbReference>
<dbReference type="SMART" id="SM00267">
    <property type="entry name" value="GGDEF"/>
    <property type="match status" value="1"/>
</dbReference>
<evidence type="ECO:0000259" key="5">
    <source>
        <dbReference type="PROSITE" id="PS50887"/>
    </source>
</evidence>
<dbReference type="Pfam" id="PF00990">
    <property type="entry name" value="GGDEF"/>
    <property type="match status" value="1"/>
</dbReference>
<proteinExistence type="predicted"/>
<evidence type="ECO:0000259" key="4">
    <source>
        <dbReference type="PROSITE" id="PS50883"/>
    </source>
</evidence>
<dbReference type="Gene3D" id="3.30.70.270">
    <property type="match status" value="1"/>
</dbReference>
<gene>
    <name evidence="6" type="ORF">QQX02_02515</name>
</gene>
<dbReference type="Proteomes" id="UP001172708">
    <property type="component" value="Unassembled WGS sequence"/>
</dbReference>
<feature type="domain" description="GGDEF" evidence="5">
    <location>
        <begin position="600"/>
        <end position="732"/>
    </location>
</feature>
<organism evidence="6 7">
    <name type="scientific">Demequina muriae</name>
    <dbReference type="NCBI Taxonomy" id="3051664"/>
    <lineage>
        <taxon>Bacteria</taxon>
        <taxon>Bacillati</taxon>
        <taxon>Actinomycetota</taxon>
        <taxon>Actinomycetes</taxon>
        <taxon>Micrococcales</taxon>
        <taxon>Demequinaceae</taxon>
        <taxon>Demequina</taxon>
    </lineage>
</organism>
<dbReference type="EMBL" id="JAUHQA010000001">
    <property type="protein sequence ID" value="MDN4479799.1"/>
    <property type="molecule type" value="Genomic_DNA"/>
</dbReference>
<evidence type="ECO:0000313" key="7">
    <source>
        <dbReference type="Proteomes" id="UP001172708"/>
    </source>
</evidence>
<comment type="caution">
    <text evidence="6">The sequence shown here is derived from an EMBL/GenBank/DDBJ whole genome shotgun (WGS) entry which is preliminary data.</text>
</comment>
<dbReference type="InterPro" id="IPR035919">
    <property type="entry name" value="EAL_sf"/>
</dbReference>
<dbReference type="InterPro" id="IPR029787">
    <property type="entry name" value="Nucleotide_cyclase"/>
</dbReference>
<feature type="domain" description="EAL" evidence="4">
    <location>
        <begin position="741"/>
        <end position="992"/>
    </location>
</feature>
<dbReference type="CDD" id="cd01948">
    <property type="entry name" value="EAL"/>
    <property type="match status" value="1"/>
</dbReference>
<accession>A0ABT8GEN1</accession>
<keyword evidence="2" id="KW-0238">DNA-binding</keyword>
<dbReference type="PANTHER" id="PTHR44757:SF2">
    <property type="entry name" value="BIOFILM ARCHITECTURE MAINTENANCE PROTEIN MBAA"/>
    <property type="match status" value="1"/>
</dbReference>
<dbReference type="Gene3D" id="3.20.20.450">
    <property type="entry name" value="EAL domain"/>
    <property type="match status" value="1"/>
</dbReference>
<dbReference type="Pfam" id="PF00563">
    <property type="entry name" value="EAL"/>
    <property type="match status" value="1"/>
</dbReference>
<dbReference type="PROSITE" id="PS50887">
    <property type="entry name" value="GGDEF"/>
    <property type="match status" value="1"/>
</dbReference>
<dbReference type="CDD" id="cd06267">
    <property type="entry name" value="PBP1_LacI_sugar_binding-like"/>
    <property type="match status" value="1"/>
</dbReference>
<dbReference type="SUPFAM" id="SSF55073">
    <property type="entry name" value="Nucleotide cyclase"/>
    <property type="match status" value="1"/>
</dbReference>
<evidence type="ECO:0000256" key="2">
    <source>
        <dbReference type="ARBA" id="ARBA00023125"/>
    </source>
</evidence>
<protein>
    <submittedName>
        <fullName evidence="6">EAL domain-containing protein</fullName>
    </submittedName>
</protein>
<dbReference type="Gene3D" id="3.40.50.2300">
    <property type="match status" value="2"/>
</dbReference>
<dbReference type="RefSeq" id="WP_301141011.1">
    <property type="nucleotide sequence ID" value="NZ_JAUHQA010000001.1"/>
</dbReference>
<dbReference type="SMART" id="SM00052">
    <property type="entry name" value="EAL"/>
    <property type="match status" value="1"/>
</dbReference>
<dbReference type="PANTHER" id="PTHR44757">
    <property type="entry name" value="DIGUANYLATE CYCLASE DGCP"/>
    <property type="match status" value="1"/>
</dbReference>
<evidence type="ECO:0000313" key="6">
    <source>
        <dbReference type="EMBL" id="MDN4479799.1"/>
    </source>
</evidence>
<dbReference type="SUPFAM" id="SSF53822">
    <property type="entry name" value="Periplasmic binding protein-like I"/>
    <property type="match status" value="1"/>
</dbReference>
<dbReference type="InterPro" id="IPR043128">
    <property type="entry name" value="Rev_trsase/Diguanyl_cyclase"/>
</dbReference>
<dbReference type="PROSITE" id="PS50883">
    <property type="entry name" value="EAL"/>
    <property type="match status" value="1"/>
</dbReference>
<keyword evidence="1" id="KW-0805">Transcription regulation</keyword>
<dbReference type="InterPro" id="IPR028082">
    <property type="entry name" value="Peripla_BP_I"/>
</dbReference>
<keyword evidence="7" id="KW-1185">Reference proteome</keyword>